<keyword evidence="4" id="KW-1185">Reference proteome</keyword>
<feature type="region of interest" description="Disordered" evidence="1">
    <location>
        <begin position="499"/>
        <end position="553"/>
    </location>
</feature>
<dbReference type="InterPro" id="IPR043185">
    <property type="entry name" value="Net1/Tof2"/>
</dbReference>
<dbReference type="KEGG" id="ctp:CTRG_02554"/>
<dbReference type="HOGENOM" id="CLU_344832_0_0_1"/>
<dbReference type="RefSeq" id="XP_002548257.1">
    <property type="nucleotide sequence ID" value="XM_002548211.1"/>
</dbReference>
<feature type="compositionally biased region" description="Low complexity" evidence="1">
    <location>
        <begin position="140"/>
        <end position="150"/>
    </location>
</feature>
<dbReference type="STRING" id="294747.C5M832"/>
<dbReference type="InterPro" id="IPR018844">
    <property type="entry name" value="Dnt1-like_N"/>
</dbReference>
<dbReference type="GeneID" id="8299153"/>
<dbReference type="AlphaFoldDB" id="C5M832"/>
<dbReference type="Proteomes" id="UP000002037">
    <property type="component" value="Unassembled WGS sequence"/>
</dbReference>
<feature type="domain" description="Nucleolar protein Dnt1-like N-terminal" evidence="2">
    <location>
        <begin position="30"/>
        <end position="98"/>
    </location>
</feature>
<gene>
    <name evidence="3" type="ORF">CTRG_02554</name>
</gene>
<sequence length="820" mass="90295">MSKFKLKALLIPKEYEKISIENIDPREYLKFLYLVDPNSTIDELEEGLCKRFKRRYPKEDDLIVFSYQDHELLDLDPEFEISDIFDEQNNEIRILVDNTFKNVIYSPEPNISTHIDFQKTRTIPGGVYSKESNQVDMTPRRTTSSTISSPVTLAPPPSRTKSGRSVPEKKPVQKTKSSRITSGMLESSPISKEKQLSNTSRSSTTTVRSPSKSGSRDKSKKRSYREISSDEGNGSSSEDNFDMEEDVDYEPDDIAPIDDDENEKIEPEEMIGMVADLKNKDDIVVDDEFLNLSERQRAIYKELQINTVEGNPSLYLGRTKRRAAREASMVLSGSKSNKTTSRTSKVKKPAVQSSVKKSGSTKSHTKSNHSLVPSSAKPSTSTSSTMKHSSVASPATPGSSKSKSKISSTTSASNKAIKPKVKIVVKPPSVKKVSILSDIHERLKKYEKRIMDLMVKNEDGGIDGYDAIPVDFDEGLRPSEGLYNETPVDVKLYLTNRDGSDRNSVVSLPDDNSPVESENKSELKHEAPESNGLFSSQDSSSPTQGSFTDSKTATEKPIVNTSVVENDVSTDQKIITAAIDIAKASVLANNAATNQTDMTRNVDIPKPSIDTITVMDGTNAKPGANTPKPIATTNDDTPMEIATDTVVTDNVNTNGNETIIENKNANGNGSAGLEENIKVNGNNVNNGTQAFNETNGNQAFNETNINSEINDINYNNDDKNQDNTVDSMIVDNNFDNSINSDNESVHKHKSSTNAFAKINDSSDDEDDGQINMNSAIEVPIIDKVEDVFAKIEDSSDEEKERSKKFDIFAKIVDSSDEEAG</sequence>
<dbReference type="PANTHER" id="PTHR28196:SF1">
    <property type="entry name" value="NUCLEOLAR PROTEIN NET1-RELATED"/>
    <property type="match status" value="1"/>
</dbReference>
<dbReference type="Pfam" id="PF10407">
    <property type="entry name" value="Cytokin_check_N"/>
    <property type="match status" value="1"/>
</dbReference>
<feature type="region of interest" description="Disordered" evidence="1">
    <location>
        <begin position="743"/>
        <end position="768"/>
    </location>
</feature>
<dbReference type="VEuPathDB" id="FungiDB:CTRG_02554"/>
<dbReference type="EMBL" id="GG692397">
    <property type="protein sequence ID" value="EER33736.1"/>
    <property type="molecule type" value="Genomic_DNA"/>
</dbReference>
<reference evidence="3 4" key="1">
    <citation type="journal article" date="2009" name="Nature">
        <title>Evolution of pathogenicity and sexual reproduction in eight Candida genomes.</title>
        <authorList>
            <person name="Butler G."/>
            <person name="Rasmussen M.D."/>
            <person name="Lin M.F."/>
            <person name="Santos M.A."/>
            <person name="Sakthikumar S."/>
            <person name="Munro C.A."/>
            <person name="Rheinbay E."/>
            <person name="Grabherr M."/>
            <person name="Forche A."/>
            <person name="Reedy J.L."/>
            <person name="Agrafioti I."/>
            <person name="Arnaud M.B."/>
            <person name="Bates S."/>
            <person name="Brown A.J."/>
            <person name="Brunke S."/>
            <person name="Costanzo M.C."/>
            <person name="Fitzpatrick D.A."/>
            <person name="de Groot P.W."/>
            <person name="Harris D."/>
            <person name="Hoyer L.L."/>
            <person name="Hube B."/>
            <person name="Klis F.M."/>
            <person name="Kodira C."/>
            <person name="Lennard N."/>
            <person name="Logue M.E."/>
            <person name="Martin R."/>
            <person name="Neiman A.M."/>
            <person name="Nikolaou E."/>
            <person name="Quail M.A."/>
            <person name="Quinn J."/>
            <person name="Santos M.C."/>
            <person name="Schmitzberger F.F."/>
            <person name="Sherlock G."/>
            <person name="Shah P."/>
            <person name="Silverstein K.A."/>
            <person name="Skrzypek M.S."/>
            <person name="Soll D."/>
            <person name="Staggs R."/>
            <person name="Stansfield I."/>
            <person name="Stumpf M.P."/>
            <person name="Sudbery P.E."/>
            <person name="Srikantha T."/>
            <person name="Zeng Q."/>
            <person name="Berman J."/>
            <person name="Berriman M."/>
            <person name="Heitman J."/>
            <person name="Gow N.A."/>
            <person name="Lorenz M.C."/>
            <person name="Birren B.W."/>
            <person name="Kellis M."/>
            <person name="Cuomo C.A."/>
        </authorList>
    </citation>
    <scope>NUCLEOTIDE SEQUENCE [LARGE SCALE GENOMIC DNA]</scope>
    <source>
        <strain evidence="4">ATCC MYA-3404 / T1</strain>
    </source>
</reference>
<dbReference type="GO" id="GO:0000183">
    <property type="term" value="P:rDNA heterochromatin formation"/>
    <property type="evidence" value="ECO:0007669"/>
    <property type="project" value="InterPro"/>
</dbReference>
<feature type="compositionally biased region" description="Low complexity" evidence="1">
    <location>
        <begin position="535"/>
        <end position="546"/>
    </location>
</feature>
<organism evidence="3 4">
    <name type="scientific">Candida tropicalis (strain ATCC MYA-3404 / T1)</name>
    <name type="common">Yeast</name>
    <dbReference type="NCBI Taxonomy" id="294747"/>
    <lineage>
        <taxon>Eukaryota</taxon>
        <taxon>Fungi</taxon>
        <taxon>Dikarya</taxon>
        <taxon>Ascomycota</taxon>
        <taxon>Saccharomycotina</taxon>
        <taxon>Pichiomycetes</taxon>
        <taxon>Debaryomycetaceae</taxon>
        <taxon>Candida/Lodderomyces clade</taxon>
        <taxon>Candida</taxon>
    </lineage>
</organism>
<evidence type="ECO:0000313" key="3">
    <source>
        <dbReference type="EMBL" id="EER33736.1"/>
    </source>
</evidence>
<feature type="region of interest" description="Disordered" evidence="1">
    <location>
        <begin position="124"/>
        <end position="243"/>
    </location>
</feature>
<dbReference type="PANTHER" id="PTHR28196">
    <property type="entry name" value="NUCLEOLAR PROTEIN NET1-RELATED"/>
    <property type="match status" value="1"/>
</dbReference>
<protein>
    <recommendedName>
        <fullName evidence="2">Nucleolar protein Dnt1-like N-terminal domain-containing protein</fullName>
    </recommendedName>
</protein>
<proteinExistence type="predicted"/>
<evidence type="ECO:0000259" key="2">
    <source>
        <dbReference type="Pfam" id="PF10407"/>
    </source>
</evidence>
<feature type="compositionally biased region" description="Basic and acidic residues" evidence="1">
    <location>
        <begin position="517"/>
        <end position="528"/>
    </location>
</feature>
<name>C5M832_CANTT</name>
<dbReference type="OrthoDB" id="6365676at2759"/>
<feature type="compositionally biased region" description="Low complexity" evidence="1">
    <location>
        <begin position="197"/>
        <end position="213"/>
    </location>
</feature>
<feature type="region of interest" description="Disordered" evidence="1">
    <location>
        <begin position="616"/>
        <end position="636"/>
    </location>
</feature>
<feature type="compositionally biased region" description="Low complexity" evidence="1">
    <location>
        <begin position="332"/>
        <end position="343"/>
    </location>
</feature>
<evidence type="ECO:0000313" key="4">
    <source>
        <dbReference type="Proteomes" id="UP000002037"/>
    </source>
</evidence>
<dbReference type="eggNOG" id="ENOG502QW4V">
    <property type="taxonomic scope" value="Eukaryota"/>
</dbReference>
<feature type="compositionally biased region" description="Low complexity" evidence="1">
    <location>
        <begin position="353"/>
        <end position="415"/>
    </location>
</feature>
<evidence type="ECO:0000256" key="1">
    <source>
        <dbReference type="SAM" id="MobiDB-lite"/>
    </source>
</evidence>
<feature type="compositionally biased region" description="Polar residues" evidence="1">
    <location>
        <begin position="178"/>
        <end position="190"/>
    </location>
</feature>
<accession>C5M832</accession>
<feature type="region of interest" description="Disordered" evidence="1">
    <location>
        <begin position="326"/>
        <end position="415"/>
    </location>
</feature>